<accession>A0ABY4CTS9</accession>
<dbReference type="Proteomes" id="UP000830167">
    <property type="component" value="Chromosome"/>
</dbReference>
<feature type="region of interest" description="Disordered" evidence="1">
    <location>
        <begin position="33"/>
        <end position="73"/>
    </location>
</feature>
<keyword evidence="3" id="KW-1185">Reference proteome</keyword>
<feature type="compositionally biased region" description="Polar residues" evidence="1">
    <location>
        <begin position="33"/>
        <end position="67"/>
    </location>
</feature>
<dbReference type="SUPFAM" id="SSF110296">
    <property type="entry name" value="Oligoxyloglucan reducing end-specific cellobiohydrolase"/>
    <property type="match status" value="2"/>
</dbReference>
<name>A0ABY4CTS9_9BACL</name>
<reference evidence="2" key="1">
    <citation type="submission" date="2021-12" db="EMBL/GenBank/DDBJ databases">
        <title>Alicyclobacillaceae gen. nov., sp. nov., isolated from chalcocite enrichment system.</title>
        <authorList>
            <person name="Jiang Z."/>
        </authorList>
    </citation>
    <scope>NUCLEOTIDE SEQUENCE</scope>
    <source>
        <strain evidence="2">MYW30-H2</strain>
    </source>
</reference>
<proteinExistence type="predicted"/>
<dbReference type="InterPro" id="IPR015943">
    <property type="entry name" value="WD40/YVTN_repeat-like_dom_sf"/>
</dbReference>
<feature type="compositionally biased region" description="Low complexity" evidence="1">
    <location>
        <begin position="309"/>
        <end position="319"/>
    </location>
</feature>
<evidence type="ECO:0000313" key="2">
    <source>
        <dbReference type="EMBL" id="UOF91290.1"/>
    </source>
</evidence>
<dbReference type="PROSITE" id="PS51257">
    <property type="entry name" value="PROKAR_LIPOPROTEIN"/>
    <property type="match status" value="1"/>
</dbReference>
<evidence type="ECO:0008006" key="4">
    <source>
        <dbReference type="Google" id="ProtNLM"/>
    </source>
</evidence>
<gene>
    <name evidence="2" type="ORF">LSG31_03255</name>
</gene>
<dbReference type="PANTHER" id="PTHR47199">
    <property type="entry name" value="PHOTOSYSTEM II STABILITY/ASSEMBLY FACTOR HCF136, CHLOROPLASTIC"/>
    <property type="match status" value="1"/>
</dbReference>
<protein>
    <recommendedName>
        <fullName evidence="4">Photosynthesis system II assembly factor Ycf48/Hcf136-like domain-containing protein</fullName>
    </recommendedName>
</protein>
<dbReference type="PANTHER" id="PTHR47199:SF2">
    <property type="entry name" value="PHOTOSYSTEM II STABILITY_ASSEMBLY FACTOR HCF136, CHLOROPLASTIC"/>
    <property type="match status" value="1"/>
</dbReference>
<dbReference type="Gene3D" id="2.130.10.10">
    <property type="entry name" value="YVTN repeat-like/Quinoprotein amine dehydrogenase"/>
    <property type="match status" value="2"/>
</dbReference>
<feature type="region of interest" description="Disordered" evidence="1">
    <location>
        <begin position="299"/>
        <end position="319"/>
    </location>
</feature>
<dbReference type="RefSeq" id="WP_347437979.1">
    <property type="nucleotide sequence ID" value="NZ_CP089291.1"/>
</dbReference>
<evidence type="ECO:0000313" key="3">
    <source>
        <dbReference type="Proteomes" id="UP000830167"/>
    </source>
</evidence>
<sequence>MKRLHVHPTWIAGIVSIGIVLSIAGCGTTQPTASTIDTSKQQTTIQSNKNKNQTDPVSSKSTKTGNPYRTPIDSAKSYPGTSVSFLNNQEGWIGGQGFILHTSDGGQKWYEQYHGPYMITAIQFHDAAHGWALGTHMDDTGAVQTNVLLQTTDGGNHWAMISDVQSGSTLRFTSNTDGFYGGHMTTDGGVTWKRLQIPDYLQTVGTYFDDATTGWSVVRDKTNYKIERTADGGKHWNIVFQRPTAFPIAKAWIQSTSAEDAWVMIYGGSGMTQTSYTLLHSSDAGAHWTPVILQSTAGGGPAPGYSEQASKGKAGPGSKPGDWVAFNSKSMILAGVCPACEGHGTVGIGFTTDGGITYTNTKNKFPGQESSVSFLNPKDGWLLTNSPSILYSTNDGGQTWTTVYQFEKSGK</sequence>
<dbReference type="EMBL" id="CP089291">
    <property type="protein sequence ID" value="UOF91290.1"/>
    <property type="molecule type" value="Genomic_DNA"/>
</dbReference>
<organism evidence="2 3">
    <name type="scientific">Fodinisporobacter ferrooxydans</name>
    <dbReference type="NCBI Taxonomy" id="2901836"/>
    <lineage>
        <taxon>Bacteria</taxon>
        <taxon>Bacillati</taxon>
        <taxon>Bacillota</taxon>
        <taxon>Bacilli</taxon>
        <taxon>Bacillales</taxon>
        <taxon>Alicyclobacillaceae</taxon>
        <taxon>Fodinisporobacter</taxon>
    </lineage>
</organism>
<evidence type="ECO:0000256" key="1">
    <source>
        <dbReference type="SAM" id="MobiDB-lite"/>
    </source>
</evidence>